<comment type="similarity">
    <text evidence="2 7">Belongs to the TVP38/TMEM64 family.</text>
</comment>
<name>A0A449D005_9MICO</name>
<keyword evidence="3 7" id="KW-1003">Cell membrane</keyword>
<feature type="transmembrane region" description="Helical" evidence="7">
    <location>
        <begin position="140"/>
        <end position="160"/>
    </location>
</feature>
<feature type="domain" description="VTT" evidence="8">
    <location>
        <begin position="76"/>
        <end position="192"/>
    </location>
</feature>
<evidence type="ECO:0000256" key="2">
    <source>
        <dbReference type="ARBA" id="ARBA00008640"/>
    </source>
</evidence>
<organism evidence="9 10">
    <name type="scientific">Brevibacterium casei</name>
    <dbReference type="NCBI Taxonomy" id="33889"/>
    <lineage>
        <taxon>Bacteria</taxon>
        <taxon>Bacillati</taxon>
        <taxon>Actinomycetota</taxon>
        <taxon>Actinomycetes</taxon>
        <taxon>Micrococcales</taxon>
        <taxon>Brevibacteriaceae</taxon>
        <taxon>Brevibacterium</taxon>
    </lineage>
</organism>
<evidence type="ECO:0000256" key="3">
    <source>
        <dbReference type="ARBA" id="ARBA00022475"/>
    </source>
</evidence>
<dbReference type="AlphaFoldDB" id="A0A449D005"/>
<protein>
    <recommendedName>
        <fullName evidence="7">TVP38/TMEM64 family membrane protein</fullName>
    </recommendedName>
</protein>
<evidence type="ECO:0000313" key="9">
    <source>
        <dbReference type="EMBL" id="VEW10863.1"/>
    </source>
</evidence>
<evidence type="ECO:0000256" key="4">
    <source>
        <dbReference type="ARBA" id="ARBA00022692"/>
    </source>
</evidence>
<feature type="transmembrane region" description="Helical" evidence="7">
    <location>
        <begin position="59"/>
        <end position="84"/>
    </location>
</feature>
<keyword evidence="4 7" id="KW-0812">Transmembrane</keyword>
<dbReference type="InterPro" id="IPR015414">
    <property type="entry name" value="TMEM64"/>
</dbReference>
<dbReference type="Pfam" id="PF09335">
    <property type="entry name" value="VTT_dom"/>
    <property type="match status" value="1"/>
</dbReference>
<dbReference type="Proteomes" id="UP000386281">
    <property type="component" value="Unassembled WGS sequence"/>
</dbReference>
<proteinExistence type="inferred from homology"/>
<evidence type="ECO:0000256" key="6">
    <source>
        <dbReference type="ARBA" id="ARBA00023136"/>
    </source>
</evidence>
<evidence type="ECO:0000256" key="7">
    <source>
        <dbReference type="RuleBase" id="RU366058"/>
    </source>
</evidence>
<dbReference type="GO" id="GO:0005886">
    <property type="term" value="C:plasma membrane"/>
    <property type="evidence" value="ECO:0007669"/>
    <property type="project" value="UniProtKB-SubCell"/>
</dbReference>
<accession>A0A449D005</accession>
<evidence type="ECO:0000313" key="10">
    <source>
        <dbReference type="Proteomes" id="UP000386281"/>
    </source>
</evidence>
<feature type="transmembrane region" description="Helical" evidence="7">
    <location>
        <begin position="21"/>
        <end position="39"/>
    </location>
</feature>
<reference evidence="9 10" key="1">
    <citation type="submission" date="2019-02" db="EMBL/GenBank/DDBJ databases">
        <authorList>
            <consortium name="Pathogen Informatics"/>
        </authorList>
    </citation>
    <scope>NUCLEOTIDE SEQUENCE [LARGE SCALE GENOMIC DNA]</scope>
    <source>
        <strain evidence="9 10">3012STDY7078520</strain>
    </source>
</reference>
<sequence>MPLTNPGPARRGRPRLPWGSILRNLALALVILAGLWLVINVHLPGPGDLREDIAEAGVWGAGFFVLLYTVVAATPIPVTIVAVAGGLAFGLPLGTLLSMIGVVLGGWAGYWVARVLGRQTAAKMLGSHAEAVESQLRGGGLYAVATLRLMPGFPYWPVNYGSGAFGIDNRTFVIATVISSLPGQLSLVAIGAFIGDPTILNGIAVAVAWLLVGGLTILSFRRWRGTRHSAPAPPPDGPEPGATASS</sequence>
<keyword evidence="6 7" id="KW-0472">Membrane</keyword>
<keyword evidence="5 7" id="KW-1133">Transmembrane helix</keyword>
<feature type="transmembrane region" description="Helical" evidence="7">
    <location>
        <begin position="91"/>
        <end position="113"/>
    </location>
</feature>
<feature type="transmembrane region" description="Helical" evidence="7">
    <location>
        <begin position="172"/>
        <end position="193"/>
    </location>
</feature>
<evidence type="ECO:0000256" key="5">
    <source>
        <dbReference type="ARBA" id="ARBA00022989"/>
    </source>
</evidence>
<dbReference type="InterPro" id="IPR032816">
    <property type="entry name" value="VTT_dom"/>
</dbReference>
<dbReference type="EMBL" id="CAACXN010000010">
    <property type="protein sequence ID" value="VEW10863.1"/>
    <property type="molecule type" value="Genomic_DNA"/>
</dbReference>
<dbReference type="PANTHER" id="PTHR12677:SF59">
    <property type="entry name" value="GOLGI APPARATUS MEMBRANE PROTEIN TVP38-RELATED"/>
    <property type="match status" value="1"/>
</dbReference>
<feature type="transmembrane region" description="Helical" evidence="7">
    <location>
        <begin position="199"/>
        <end position="220"/>
    </location>
</feature>
<dbReference type="RefSeq" id="WP_223289823.1">
    <property type="nucleotide sequence ID" value="NZ_CAACXN010000010.1"/>
</dbReference>
<evidence type="ECO:0000259" key="8">
    <source>
        <dbReference type="Pfam" id="PF09335"/>
    </source>
</evidence>
<dbReference type="PANTHER" id="PTHR12677">
    <property type="entry name" value="GOLGI APPARATUS MEMBRANE PROTEIN TVP38-RELATED"/>
    <property type="match status" value="1"/>
</dbReference>
<gene>
    <name evidence="9" type="primary">ydjZ</name>
    <name evidence="9" type="ORF">NCTC12391_00432</name>
</gene>
<evidence type="ECO:0000256" key="1">
    <source>
        <dbReference type="ARBA" id="ARBA00004651"/>
    </source>
</evidence>
<comment type="subcellular location">
    <subcellularLocation>
        <location evidence="1 7">Cell membrane</location>
        <topology evidence="1 7">Multi-pass membrane protein</topology>
    </subcellularLocation>
</comment>